<organism evidence="4 5">
    <name type="scientific">Celeribacter baekdonensis</name>
    <dbReference type="NCBI Taxonomy" id="875171"/>
    <lineage>
        <taxon>Bacteria</taxon>
        <taxon>Pseudomonadati</taxon>
        <taxon>Pseudomonadota</taxon>
        <taxon>Alphaproteobacteria</taxon>
        <taxon>Rhodobacterales</taxon>
        <taxon>Roseobacteraceae</taxon>
        <taxon>Celeribacter</taxon>
    </lineage>
</organism>
<reference evidence="4 5" key="1">
    <citation type="submission" date="2016-10" db="EMBL/GenBank/DDBJ databases">
        <authorList>
            <person name="de Groot N.N."/>
        </authorList>
    </citation>
    <scope>NUCLEOTIDE SEQUENCE [LARGE SCALE GENOMIC DNA]</scope>
    <source>
        <strain evidence="4 5">DSM 27375</strain>
    </source>
</reference>
<dbReference type="Gene3D" id="3.40.50.1240">
    <property type="entry name" value="Phosphoglycerate mutase-like"/>
    <property type="match status" value="1"/>
</dbReference>
<feature type="region of interest" description="Disordered" evidence="3">
    <location>
        <begin position="160"/>
        <end position="192"/>
    </location>
</feature>
<sequence>MSPLFSDLPRLPARPFVLIRHGETTANRDQIIAGRLEVELTEAGRDQARALAQLVWPQPLALFTSPMRRARETAALAFPAQPATSHPGLKERDWGIYEGRPLPDLPPRNATPEGGEGWREMIQRVHAALTACLIEARSNLPVVICHSGVIRATRLLTGQPSVGSRAPNARPLHYRPAHGPTGNTFEETQNEL</sequence>
<dbReference type="AlphaFoldDB" id="A0A1G7Q571"/>
<dbReference type="PANTHER" id="PTHR46517">
    <property type="entry name" value="FRUCTOSE-2,6-BISPHOSPHATASE TIGAR"/>
    <property type="match status" value="1"/>
</dbReference>
<feature type="compositionally biased region" description="Polar residues" evidence="3">
    <location>
        <begin position="181"/>
        <end position="192"/>
    </location>
</feature>
<dbReference type="GO" id="GO:0004331">
    <property type="term" value="F:fructose-2,6-bisphosphate 2-phosphatase activity"/>
    <property type="evidence" value="ECO:0007669"/>
    <property type="project" value="TreeGrafter"/>
</dbReference>
<dbReference type="InterPro" id="IPR001345">
    <property type="entry name" value="PG/BPGM_mutase_AS"/>
</dbReference>
<dbReference type="SUPFAM" id="SSF53254">
    <property type="entry name" value="Phosphoglycerate mutase-like"/>
    <property type="match status" value="1"/>
</dbReference>
<evidence type="ECO:0000256" key="1">
    <source>
        <dbReference type="ARBA" id="ARBA00022801"/>
    </source>
</evidence>
<dbReference type="InterPro" id="IPR029033">
    <property type="entry name" value="His_PPase_superfam"/>
</dbReference>
<dbReference type="GO" id="GO:0045820">
    <property type="term" value="P:negative regulation of glycolytic process"/>
    <property type="evidence" value="ECO:0007669"/>
    <property type="project" value="TreeGrafter"/>
</dbReference>
<dbReference type="Proteomes" id="UP000182284">
    <property type="component" value="Unassembled WGS sequence"/>
</dbReference>
<dbReference type="PANTHER" id="PTHR46517:SF1">
    <property type="entry name" value="FRUCTOSE-2,6-BISPHOSPHATASE TIGAR"/>
    <property type="match status" value="1"/>
</dbReference>
<dbReference type="Pfam" id="PF00300">
    <property type="entry name" value="His_Phos_1"/>
    <property type="match status" value="1"/>
</dbReference>
<evidence type="ECO:0000256" key="3">
    <source>
        <dbReference type="SAM" id="MobiDB-lite"/>
    </source>
</evidence>
<gene>
    <name evidence="4" type="ORF">SAMN04488117_1098</name>
</gene>
<dbReference type="InterPro" id="IPR013078">
    <property type="entry name" value="His_Pase_superF_clade-1"/>
</dbReference>
<protein>
    <submittedName>
        <fullName evidence="4">Probable phosphoglycerate mutase</fullName>
    </submittedName>
</protein>
<dbReference type="InterPro" id="IPR051695">
    <property type="entry name" value="Phosphoglycerate_Mutase"/>
</dbReference>
<dbReference type="SMART" id="SM00855">
    <property type="entry name" value="PGAM"/>
    <property type="match status" value="1"/>
</dbReference>
<keyword evidence="1" id="KW-0378">Hydrolase</keyword>
<name>A0A1G7Q571_9RHOB</name>
<dbReference type="GO" id="GO:0005829">
    <property type="term" value="C:cytosol"/>
    <property type="evidence" value="ECO:0007669"/>
    <property type="project" value="TreeGrafter"/>
</dbReference>
<dbReference type="PROSITE" id="PS00175">
    <property type="entry name" value="PG_MUTASE"/>
    <property type="match status" value="1"/>
</dbReference>
<proteinExistence type="predicted"/>
<feature type="binding site" evidence="2">
    <location>
        <begin position="20"/>
        <end position="27"/>
    </location>
    <ligand>
        <name>substrate</name>
    </ligand>
</feature>
<accession>A0A1G7Q571</accession>
<feature type="binding site" evidence="2">
    <location>
        <position position="69"/>
    </location>
    <ligand>
        <name>substrate</name>
    </ligand>
</feature>
<evidence type="ECO:0000313" key="4">
    <source>
        <dbReference type="EMBL" id="SDF93618.1"/>
    </source>
</evidence>
<dbReference type="EMBL" id="FNBL01000009">
    <property type="protein sequence ID" value="SDF93618.1"/>
    <property type="molecule type" value="Genomic_DNA"/>
</dbReference>
<evidence type="ECO:0000313" key="5">
    <source>
        <dbReference type="Proteomes" id="UP000182284"/>
    </source>
</evidence>
<evidence type="ECO:0000256" key="2">
    <source>
        <dbReference type="PIRSR" id="PIRSR613078-2"/>
    </source>
</evidence>
<dbReference type="RefSeq" id="WP_074646055.1">
    <property type="nucleotide sequence ID" value="NZ_FNBL01000009.1"/>
</dbReference>
<dbReference type="GO" id="GO:0043456">
    <property type="term" value="P:regulation of pentose-phosphate shunt"/>
    <property type="evidence" value="ECO:0007669"/>
    <property type="project" value="TreeGrafter"/>
</dbReference>
<dbReference type="OrthoDB" id="9781415at2"/>
<dbReference type="CDD" id="cd07067">
    <property type="entry name" value="HP_PGM_like"/>
    <property type="match status" value="1"/>
</dbReference>